<dbReference type="Gene3D" id="2.60.40.60">
    <property type="entry name" value="Cadherins"/>
    <property type="match status" value="1"/>
</dbReference>
<dbReference type="GO" id="GO:0005509">
    <property type="term" value="F:calcium ion binding"/>
    <property type="evidence" value="ECO:0007669"/>
    <property type="project" value="UniProtKB-UniRule"/>
</dbReference>
<keyword evidence="4" id="KW-1185">Reference proteome</keyword>
<reference evidence="3" key="2">
    <citation type="submission" date="2020-11" db="EMBL/GenBank/DDBJ databases">
        <authorList>
            <person name="McCartney M.A."/>
            <person name="Auch B."/>
            <person name="Kono T."/>
            <person name="Mallez S."/>
            <person name="Becker A."/>
            <person name="Gohl D.M."/>
            <person name="Silverstein K.A.T."/>
            <person name="Koren S."/>
            <person name="Bechman K.B."/>
            <person name="Herman A."/>
            <person name="Abrahante J.E."/>
            <person name="Garbe J."/>
        </authorList>
    </citation>
    <scope>NUCLEOTIDE SEQUENCE</scope>
    <source>
        <strain evidence="3">Duluth1</strain>
        <tissue evidence="3">Whole animal</tissue>
    </source>
</reference>
<evidence type="ECO:0000256" key="1">
    <source>
        <dbReference type="PROSITE-ProRule" id="PRU00043"/>
    </source>
</evidence>
<evidence type="ECO:0000313" key="4">
    <source>
        <dbReference type="Proteomes" id="UP000828390"/>
    </source>
</evidence>
<sequence length="90" mass="10042">MFVSYVVPTCLQVRYSLMPDSNDAYMHFNIDEVTGVITTRSQFDREQQAVYYIKVKAEDGKASDAPGHFPENTPNSGMSVCLVATSETQL</sequence>
<dbReference type="PROSITE" id="PS50268">
    <property type="entry name" value="CADHERIN_2"/>
    <property type="match status" value="1"/>
</dbReference>
<feature type="domain" description="Cadherin" evidence="2">
    <location>
        <begin position="12"/>
        <end position="59"/>
    </location>
</feature>
<evidence type="ECO:0000313" key="3">
    <source>
        <dbReference type="EMBL" id="KAH3768193.1"/>
    </source>
</evidence>
<dbReference type="EMBL" id="JAIWYP010000009">
    <property type="protein sequence ID" value="KAH3768193.1"/>
    <property type="molecule type" value="Genomic_DNA"/>
</dbReference>
<protein>
    <recommendedName>
        <fullName evidence="2">Cadherin domain-containing protein</fullName>
    </recommendedName>
</protein>
<dbReference type="Pfam" id="PF00028">
    <property type="entry name" value="Cadherin"/>
    <property type="match status" value="1"/>
</dbReference>
<dbReference type="GO" id="GO:0016020">
    <property type="term" value="C:membrane"/>
    <property type="evidence" value="ECO:0007669"/>
    <property type="project" value="InterPro"/>
</dbReference>
<dbReference type="Proteomes" id="UP000828390">
    <property type="component" value="Unassembled WGS sequence"/>
</dbReference>
<dbReference type="InterPro" id="IPR002126">
    <property type="entry name" value="Cadherin-like_dom"/>
</dbReference>
<dbReference type="SUPFAM" id="SSF49313">
    <property type="entry name" value="Cadherin-like"/>
    <property type="match status" value="1"/>
</dbReference>
<organism evidence="3 4">
    <name type="scientific">Dreissena polymorpha</name>
    <name type="common">Zebra mussel</name>
    <name type="synonym">Mytilus polymorpha</name>
    <dbReference type="NCBI Taxonomy" id="45954"/>
    <lineage>
        <taxon>Eukaryota</taxon>
        <taxon>Metazoa</taxon>
        <taxon>Spiralia</taxon>
        <taxon>Lophotrochozoa</taxon>
        <taxon>Mollusca</taxon>
        <taxon>Bivalvia</taxon>
        <taxon>Autobranchia</taxon>
        <taxon>Heteroconchia</taxon>
        <taxon>Euheterodonta</taxon>
        <taxon>Imparidentia</taxon>
        <taxon>Neoheterodontei</taxon>
        <taxon>Myida</taxon>
        <taxon>Dreissenoidea</taxon>
        <taxon>Dreissenidae</taxon>
        <taxon>Dreissena</taxon>
    </lineage>
</organism>
<name>A0A9D4DVY7_DREPO</name>
<evidence type="ECO:0000259" key="2">
    <source>
        <dbReference type="PROSITE" id="PS50268"/>
    </source>
</evidence>
<gene>
    <name evidence="3" type="ORF">DPMN_169405</name>
</gene>
<reference evidence="3" key="1">
    <citation type="journal article" date="2019" name="bioRxiv">
        <title>The Genome of the Zebra Mussel, Dreissena polymorpha: A Resource for Invasive Species Research.</title>
        <authorList>
            <person name="McCartney M.A."/>
            <person name="Auch B."/>
            <person name="Kono T."/>
            <person name="Mallez S."/>
            <person name="Zhang Y."/>
            <person name="Obille A."/>
            <person name="Becker A."/>
            <person name="Abrahante J.E."/>
            <person name="Garbe J."/>
            <person name="Badalamenti J.P."/>
            <person name="Herman A."/>
            <person name="Mangelson H."/>
            <person name="Liachko I."/>
            <person name="Sullivan S."/>
            <person name="Sone E.D."/>
            <person name="Koren S."/>
            <person name="Silverstein K.A.T."/>
            <person name="Beckman K.B."/>
            <person name="Gohl D.M."/>
        </authorList>
    </citation>
    <scope>NUCLEOTIDE SEQUENCE</scope>
    <source>
        <strain evidence="3">Duluth1</strain>
        <tissue evidence="3">Whole animal</tissue>
    </source>
</reference>
<dbReference type="InterPro" id="IPR015919">
    <property type="entry name" value="Cadherin-like_sf"/>
</dbReference>
<dbReference type="AlphaFoldDB" id="A0A9D4DVY7"/>
<proteinExistence type="predicted"/>
<dbReference type="CDD" id="cd11304">
    <property type="entry name" value="Cadherin_repeat"/>
    <property type="match status" value="1"/>
</dbReference>
<keyword evidence="1" id="KW-0106">Calcium</keyword>
<accession>A0A9D4DVY7</accession>
<dbReference type="GO" id="GO:0007156">
    <property type="term" value="P:homophilic cell adhesion via plasma membrane adhesion molecules"/>
    <property type="evidence" value="ECO:0007669"/>
    <property type="project" value="InterPro"/>
</dbReference>
<comment type="caution">
    <text evidence="3">The sequence shown here is derived from an EMBL/GenBank/DDBJ whole genome shotgun (WGS) entry which is preliminary data.</text>
</comment>